<keyword evidence="12" id="KW-1185">Reference proteome</keyword>
<dbReference type="GO" id="GO:0005524">
    <property type="term" value="F:ATP binding"/>
    <property type="evidence" value="ECO:0007669"/>
    <property type="project" value="UniProtKB-KW"/>
</dbReference>
<dbReference type="Gene3D" id="3.90.1200.10">
    <property type="match status" value="1"/>
</dbReference>
<dbReference type="GO" id="GO:0016301">
    <property type="term" value="F:kinase activity"/>
    <property type="evidence" value="ECO:0007669"/>
    <property type="project" value="UniProtKB-KW"/>
</dbReference>
<dbReference type="OrthoDB" id="3806873at2"/>
<dbReference type="CDD" id="cd05150">
    <property type="entry name" value="APH"/>
    <property type="match status" value="1"/>
</dbReference>
<evidence type="ECO:0000256" key="7">
    <source>
        <dbReference type="PIRNR" id="PIRNR000706"/>
    </source>
</evidence>
<dbReference type="GO" id="GO:0046872">
    <property type="term" value="F:metal ion binding"/>
    <property type="evidence" value="ECO:0007669"/>
    <property type="project" value="UniProtKB-KW"/>
</dbReference>
<evidence type="ECO:0000259" key="10">
    <source>
        <dbReference type="Pfam" id="PF01636"/>
    </source>
</evidence>
<dbReference type="Pfam" id="PF01636">
    <property type="entry name" value="APH"/>
    <property type="match status" value="1"/>
</dbReference>
<dbReference type="InterPro" id="IPR024165">
    <property type="entry name" value="Kan/Strep_kinase"/>
</dbReference>
<reference evidence="11 12" key="1">
    <citation type="journal article" date="2017" name="Elife">
        <title>Extensive horizontal gene transfer in cheese-associated bacteria.</title>
        <authorList>
            <person name="Bonham K.S."/>
            <person name="Wolfe B.E."/>
            <person name="Dutton R.J."/>
        </authorList>
    </citation>
    <scope>NUCLEOTIDE SEQUENCE [LARGE SCALE GENOMIC DNA]</scope>
    <source>
        <strain evidence="11 12">341_9</strain>
    </source>
</reference>
<dbReference type="Proteomes" id="UP000218598">
    <property type="component" value="Unassembled WGS sequence"/>
</dbReference>
<dbReference type="Gene3D" id="3.30.200.20">
    <property type="entry name" value="Phosphorylase Kinase, domain 1"/>
    <property type="match status" value="1"/>
</dbReference>
<comment type="caution">
    <text evidence="11">The sequence shown here is derived from an EMBL/GenBank/DDBJ whole genome shotgun (WGS) entry which is preliminary data.</text>
</comment>
<dbReference type="AlphaFoldDB" id="A0A2A3YN51"/>
<evidence type="ECO:0000256" key="5">
    <source>
        <dbReference type="ARBA" id="ARBA00022840"/>
    </source>
</evidence>
<dbReference type="PIRSF" id="PIRSF000706">
    <property type="entry name" value="Kanamycin_kin"/>
    <property type="match status" value="1"/>
</dbReference>
<comment type="similarity">
    <text evidence="1 7">Belongs to the aminoglycoside phosphotransferase family.</text>
</comment>
<name>A0A2A3YN51_9MICO</name>
<dbReference type="GO" id="GO:0016773">
    <property type="term" value="F:phosphotransferase activity, alcohol group as acceptor"/>
    <property type="evidence" value="ECO:0007669"/>
    <property type="project" value="InterPro"/>
</dbReference>
<keyword evidence="6 7" id="KW-0046">Antibiotic resistance</keyword>
<evidence type="ECO:0000256" key="2">
    <source>
        <dbReference type="ARBA" id="ARBA00022679"/>
    </source>
</evidence>
<dbReference type="InterPro" id="IPR011009">
    <property type="entry name" value="Kinase-like_dom_sf"/>
</dbReference>
<gene>
    <name evidence="11" type="ORF">CIK66_02990</name>
</gene>
<dbReference type="RefSeq" id="WP_096196494.1">
    <property type="nucleotide sequence ID" value="NZ_JBQCXU010000191.1"/>
</dbReference>
<evidence type="ECO:0000256" key="4">
    <source>
        <dbReference type="ARBA" id="ARBA00022777"/>
    </source>
</evidence>
<keyword evidence="3 7" id="KW-0547">Nucleotide-binding</keyword>
<evidence type="ECO:0000313" key="11">
    <source>
        <dbReference type="EMBL" id="PCC40747.1"/>
    </source>
</evidence>
<keyword evidence="4 7" id="KW-0418">Kinase</keyword>
<dbReference type="GO" id="GO:0046677">
    <property type="term" value="P:response to antibiotic"/>
    <property type="evidence" value="ECO:0007669"/>
    <property type="project" value="UniProtKB-KW"/>
</dbReference>
<feature type="binding site" evidence="9">
    <location>
        <position position="185"/>
    </location>
    <ligand>
        <name>Mg(2+)</name>
        <dbReference type="ChEBI" id="CHEBI:18420"/>
    </ligand>
</feature>
<evidence type="ECO:0000313" key="12">
    <source>
        <dbReference type="Proteomes" id="UP000218598"/>
    </source>
</evidence>
<keyword evidence="9" id="KW-0460">Magnesium</keyword>
<evidence type="ECO:0000256" key="6">
    <source>
        <dbReference type="ARBA" id="ARBA00023251"/>
    </source>
</evidence>
<feature type="binding site" evidence="9">
    <location>
        <position position="200"/>
    </location>
    <ligand>
        <name>Mg(2+)</name>
        <dbReference type="ChEBI" id="CHEBI:18420"/>
    </ligand>
</feature>
<organism evidence="11 12">
    <name type="scientific">Brachybacterium alimentarium</name>
    <dbReference type="NCBI Taxonomy" id="47845"/>
    <lineage>
        <taxon>Bacteria</taxon>
        <taxon>Bacillati</taxon>
        <taxon>Actinomycetota</taxon>
        <taxon>Actinomycetes</taxon>
        <taxon>Micrococcales</taxon>
        <taxon>Dermabacteraceae</taxon>
        <taxon>Brachybacterium</taxon>
    </lineage>
</organism>
<evidence type="ECO:0000256" key="8">
    <source>
        <dbReference type="PIRSR" id="PIRSR000706-1"/>
    </source>
</evidence>
<evidence type="ECO:0000256" key="1">
    <source>
        <dbReference type="ARBA" id="ARBA00006219"/>
    </source>
</evidence>
<dbReference type="EMBL" id="NRGR01000005">
    <property type="protein sequence ID" value="PCC40747.1"/>
    <property type="molecule type" value="Genomic_DNA"/>
</dbReference>
<keyword evidence="5 7" id="KW-0067">ATP-binding</keyword>
<evidence type="ECO:0000256" key="3">
    <source>
        <dbReference type="ARBA" id="ARBA00022741"/>
    </source>
</evidence>
<feature type="domain" description="Aminoglycoside phosphotransferase" evidence="10">
    <location>
        <begin position="11"/>
        <end position="244"/>
    </location>
</feature>
<evidence type="ECO:0000256" key="9">
    <source>
        <dbReference type="PIRSR" id="PIRSR000706-2"/>
    </source>
</evidence>
<proteinExistence type="inferred from homology"/>
<feature type="active site" description="Proton acceptor" evidence="8">
    <location>
        <position position="180"/>
    </location>
</feature>
<dbReference type="SUPFAM" id="SSF56112">
    <property type="entry name" value="Protein kinase-like (PK-like)"/>
    <property type="match status" value="1"/>
</dbReference>
<keyword evidence="9" id="KW-0479">Metal-binding</keyword>
<protein>
    <submittedName>
        <fullName evidence="11">APH(3'') family aminoglycoside O-phosphotransferase</fullName>
    </submittedName>
</protein>
<sequence>MLPGAAREGEWHRIESGESAARVFRRTDGRAFAKLVPPSLVTELREERDRTEWAARAGIPSAPVLDWTESSAGACLVTGAVPGVPADGLDPERAVRAWPLILCAARRVHELASRDCPFDRGVDRMISLASAVVAARGVNHEFLRPEQQDVDPRLLLKGLLVDLPRRQEQEADDLVVCHGDLCLPNILVDPRTLEVTGFIDLGRLGRADRHVDLALLLANAQDTWPVHAERLESELERQYGREIEADRLRFYLHLDPLTWE</sequence>
<dbReference type="InterPro" id="IPR002575">
    <property type="entry name" value="Aminoglycoside_PTrfase"/>
</dbReference>
<keyword evidence="2 7" id="KW-0808">Transferase</keyword>
<accession>A0A2A3YN51</accession>